<reference evidence="1 2" key="1">
    <citation type="submission" date="2021-03" db="EMBL/GenBank/DDBJ databases">
        <title>Genomic Encyclopedia of Type Strains, Phase IV (KMG-IV): sequencing the most valuable type-strain genomes for metagenomic binning, comparative biology and taxonomic classification.</title>
        <authorList>
            <person name="Goeker M."/>
        </authorList>
    </citation>
    <scope>NUCLEOTIDE SEQUENCE [LARGE SCALE GENOMIC DNA]</scope>
    <source>
        <strain evidence="1 2">DSM 21292</strain>
    </source>
</reference>
<name>A0ABS4RLH5_PAEXY</name>
<proteinExistence type="predicted"/>
<gene>
    <name evidence="1" type="ORF">J2Z28_000353</name>
</gene>
<accession>A0ABS4RLH5</accession>
<protein>
    <submittedName>
        <fullName evidence="1">Uncharacterized protein</fullName>
    </submittedName>
</protein>
<sequence>MYGERYPGFRGPKSRCLPGNGGRSAGIKGSDYAYATLIFSMVRVCERSYDLVKLILQNRYVTLTLQEQTQQNMQ</sequence>
<keyword evidence="2" id="KW-1185">Reference proteome</keyword>
<dbReference type="Proteomes" id="UP000810207">
    <property type="component" value="Unassembled WGS sequence"/>
</dbReference>
<dbReference type="EMBL" id="JAGIKV010000001">
    <property type="protein sequence ID" value="MBP2243748.1"/>
    <property type="molecule type" value="Genomic_DNA"/>
</dbReference>
<comment type="caution">
    <text evidence="1">The sequence shown here is derived from an EMBL/GenBank/DDBJ whole genome shotgun (WGS) entry which is preliminary data.</text>
</comment>
<evidence type="ECO:0000313" key="2">
    <source>
        <dbReference type="Proteomes" id="UP000810207"/>
    </source>
</evidence>
<evidence type="ECO:0000313" key="1">
    <source>
        <dbReference type="EMBL" id="MBP2243748.1"/>
    </source>
</evidence>
<organism evidence="1 2">
    <name type="scientific">Paenibacillus xylanexedens</name>
    <dbReference type="NCBI Taxonomy" id="528191"/>
    <lineage>
        <taxon>Bacteria</taxon>
        <taxon>Bacillati</taxon>
        <taxon>Bacillota</taxon>
        <taxon>Bacilli</taxon>
        <taxon>Bacillales</taxon>
        <taxon>Paenibacillaceae</taxon>
        <taxon>Paenibacillus</taxon>
    </lineage>
</organism>